<dbReference type="SUPFAM" id="SSF53335">
    <property type="entry name" value="S-adenosyl-L-methionine-dependent methyltransferases"/>
    <property type="match status" value="1"/>
</dbReference>
<dbReference type="PANTHER" id="PTHR11579:SF0">
    <property type="entry name" value="PROTEIN-L-ISOASPARTATE(D-ASPARTATE) O-METHYLTRANSFERASE"/>
    <property type="match status" value="1"/>
</dbReference>
<keyword evidence="8" id="KW-0949">S-adenosyl-L-methionine</keyword>
<dbReference type="PANTHER" id="PTHR11579">
    <property type="entry name" value="PROTEIN-L-ISOASPARTATE O-METHYLTRANSFERASE"/>
    <property type="match status" value="1"/>
</dbReference>
<keyword evidence="6 10" id="KW-0489">Methyltransferase</keyword>
<evidence type="ECO:0000256" key="8">
    <source>
        <dbReference type="ARBA" id="ARBA00022691"/>
    </source>
</evidence>
<proteinExistence type="inferred from homology"/>
<evidence type="ECO:0000256" key="6">
    <source>
        <dbReference type="ARBA" id="ARBA00022603"/>
    </source>
</evidence>
<keyword evidence="11" id="KW-1185">Reference proteome</keyword>
<dbReference type="CDD" id="cd02440">
    <property type="entry name" value="AdoMet_MTases"/>
    <property type="match status" value="1"/>
</dbReference>
<reference evidence="10 11" key="1">
    <citation type="submission" date="2020-10" db="EMBL/GenBank/DDBJ databases">
        <title>Draft genome and description of Brachybacterium epidermidis sp nov.</title>
        <authorList>
            <person name="Boxberger M."/>
            <person name="La Scola B."/>
        </authorList>
    </citation>
    <scope>NUCLEOTIDE SEQUENCE [LARGE SCALE GENOMIC DNA]</scope>
    <source>
        <strain evidence="10 11">Marseille-Q2903</strain>
    </source>
</reference>
<dbReference type="GO" id="GO:0004719">
    <property type="term" value="F:protein-L-isoaspartate (D-aspartate) O-methyltransferase activity"/>
    <property type="evidence" value="ECO:0007669"/>
    <property type="project" value="UniProtKB-EC"/>
</dbReference>
<comment type="caution">
    <text evidence="10">The sequence shown here is derived from an EMBL/GenBank/DDBJ whole genome shotgun (WGS) entry which is preliminary data.</text>
</comment>
<dbReference type="InterPro" id="IPR029063">
    <property type="entry name" value="SAM-dependent_MTases_sf"/>
</dbReference>
<dbReference type="EMBL" id="JADEYR010000001">
    <property type="protein sequence ID" value="MBE9402759.1"/>
    <property type="molecule type" value="Genomic_DNA"/>
</dbReference>
<dbReference type="InterPro" id="IPR000682">
    <property type="entry name" value="PCMT"/>
</dbReference>
<accession>A0ABR9VX48</accession>
<keyword evidence="5" id="KW-0963">Cytoplasm</keyword>
<gene>
    <name evidence="10" type="primary">pcm</name>
    <name evidence="10" type="ORF">IOE58_00565</name>
</gene>
<dbReference type="Proteomes" id="UP000644727">
    <property type="component" value="Unassembled WGS sequence"/>
</dbReference>
<dbReference type="NCBIfam" id="TIGR00080">
    <property type="entry name" value="pimt"/>
    <property type="match status" value="1"/>
</dbReference>
<organism evidence="10 11">
    <name type="scientific">Brachybacterium epidermidis</name>
    <dbReference type="NCBI Taxonomy" id="2781983"/>
    <lineage>
        <taxon>Bacteria</taxon>
        <taxon>Bacillati</taxon>
        <taxon>Actinomycetota</taxon>
        <taxon>Actinomycetes</taxon>
        <taxon>Micrococcales</taxon>
        <taxon>Dermabacteraceae</taxon>
        <taxon>Brachybacterium</taxon>
    </lineage>
</organism>
<name>A0ABR9VX48_9MICO</name>
<dbReference type="RefSeq" id="WP_193864464.1">
    <property type="nucleotide sequence ID" value="NZ_JADEYR010000001.1"/>
</dbReference>
<evidence type="ECO:0000256" key="1">
    <source>
        <dbReference type="ARBA" id="ARBA00004496"/>
    </source>
</evidence>
<evidence type="ECO:0000256" key="5">
    <source>
        <dbReference type="ARBA" id="ARBA00022490"/>
    </source>
</evidence>
<dbReference type="Pfam" id="PF01135">
    <property type="entry name" value="PCMT"/>
    <property type="match status" value="1"/>
</dbReference>
<dbReference type="EC" id="2.1.1.77" evidence="3 9"/>
<evidence type="ECO:0000313" key="10">
    <source>
        <dbReference type="EMBL" id="MBE9402759.1"/>
    </source>
</evidence>
<comment type="similarity">
    <text evidence="2">Belongs to the methyltransferase superfamily. L-isoaspartyl/D-aspartyl protein methyltransferase family.</text>
</comment>
<dbReference type="GO" id="GO:0032259">
    <property type="term" value="P:methylation"/>
    <property type="evidence" value="ECO:0007669"/>
    <property type="project" value="UniProtKB-KW"/>
</dbReference>
<evidence type="ECO:0000256" key="2">
    <source>
        <dbReference type="ARBA" id="ARBA00005369"/>
    </source>
</evidence>
<evidence type="ECO:0000313" key="11">
    <source>
        <dbReference type="Proteomes" id="UP000644727"/>
    </source>
</evidence>
<evidence type="ECO:0000256" key="4">
    <source>
        <dbReference type="ARBA" id="ARBA00013346"/>
    </source>
</evidence>
<evidence type="ECO:0000256" key="3">
    <source>
        <dbReference type="ARBA" id="ARBA00011890"/>
    </source>
</evidence>
<sequence>MGPDRVQTAMEAVPRAPFLPEQQRPYAGIDCALPIGHGQTNSQPYTVATMLRLLDVKPGHRVLDLGAGSGWTTALLAHLVGGCGEVIGVERRPELIGPAREALEAALGEATHASIRETQAGVLGAPGDGPYDRILVSAEAQRMPHQLIDQLADGGMMVIPVATVMHRVERRGDRIVDTQHGRFRFVPLVEDT</sequence>
<dbReference type="Gene3D" id="3.40.50.150">
    <property type="entry name" value="Vaccinia Virus protein VP39"/>
    <property type="match status" value="1"/>
</dbReference>
<comment type="subcellular location">
    <subcellularLocation>
        <location evidence="1">Cytoplasm</location>
    </subcellularLocation>
</comment>
<evidence type="ECO:0000256" key="9">
    <source>
        <dbReference type="NCBIfam" id="TIGR00080"/>
    </source>
</evidence>
<evidence type="ECO:0000256" key="7">
    <source>
        <dbReference type="ARBA" id="ARBA00022679"/>
    </source>
</evidence>
<keyword evidence="7 10" id="KW-0808">Transferase</keyword>
<protein>
    <recommendedName>
        <fullName evidence="4 9">Protein-L-isoaspartate O-methyltransferase</fullName>
        <ecNumber evidence="3 9">2.1.1.77</ecNumber>
    </recommendedName>
</protein>